<dbReference type="Gene3D" id="3.20.20.100">
    <property type="entry name" value="NADP-dependent oxidoreductase domain"/>
    <property type="match status" value="1"/>
</dbReference>
<dbReference type="Proteomes" id="UP000065473">
    <property type="component" value="Chromosome"/>
</dbReference>
<dbReference type="OMA" id="NIFRQRP"/>
<dbReference type="CDD" id="cd19086">
    <property type="entry name" value="AKR_AKR11C1"/>
    <property type="match status" value="1"/>
</dbReference>
<dbReference type="InterPro" id="IPR053135">
    <property type="entry name" value="AKR2_Oxidoreductase"/>
</dbReference>
<name>A0A0U3FRY6_9CREN</name>
<evidence type="ECO:0000313" key="3">
    <source>
        <dbReference type="EMBL" id="ALU32788.1"/>
    </source>
</evidence>
<dbReference type="InterPro" id="IPR023210">
    <property type="entry name" value="NADP_OxRdtase_dom"/>
</dbReference>
<dbReference type="STRING" id="1435377.SUSAZ_03855"/>
<dbReference type="PANTHER" id="PTHR43312:SF1">
    <property type="entry name" value="NADP-DEPENDENT OXIDOREDUCTASE DOMAIN-CONTAINING PROTEIN"/>
    <property type="match status" value="1"/>
</dbReference>
<dbReference type="PANTHER" id="PTHR43312">
    <property type="entry name" value="D-THREO-ALDOSE 1-DEHYDROGENASE"/>
    <property type="match status" value="1"/>
</dbReference>
<dbReference type="OrthoDB" id="28487at2157"/>
<protein>
    <submittedName>
        <fullName evidence="2">Aldo/keto reductase</fullName>
    </submittedName>
</protein>
<dbReference type="AlphaFoldDB" id="A0A0U3FRY6"/>
<gene>
    <name evidence="2" type="ORF">ATY89_02170</name>
    <name evidence="3" type="ORF">ATZ20_05205</name>
</gene>
<dbReference type="Pfam" id="PF00248">
    <property type="entry name" value="Aldo_ket_red"/>
    <property type="match status" value="1"/>
</dbReference>
<proteinExistence type="predicted"/>
<accession>A0A0U3FRY6</accession>
<dbReference type="SUPFAM" id="SSF51430">
    <property type="entry name" value="NAD(P)-linked oxidoreductase"/>
    <property type="match status" value="1"/>
</dbReference>
<reference evidence="4 5" key="1">
    <citation type="submission" date="2015-12" db="EMBL/GenBank/DDBJ databases">
        <title>A stable core within a dynamic pangenome in Sulfolobus acidocaldarius.</title>
        <authorList>
            <person name="Anderson R."/>
            <person name="Kouris A."/>
            <person name="Seward C."/>
            <person name="Campbell K."/>
            <person name="Whitaker R."/>
        </authorList>
    </citation>
    <scope>NUCLEOTIDE SEQUENCE [LARGE SCALE GENOMIC DNA]</scope>
    <source>
        <strain evidence="2 5">GG12-C01-09</strain>
        <strain evidence="3 4">NG05B_CO5_07</strain>
    </source>
</reference>
<organism evidence="2 5">
    <name type="scientific">Sulfolobus acidocaldarius</name>
    <dbReference type="NCBI Taxonomy" id="2285"/>
    <lineage>
        <taxon>Archaea</taxon>
        <taxon>Thermoproteota</taxon>
        <taxon>Thermoprotei</taxon>
        <taxon>Sulfolobales</taxon>
        <taxon>Sulfolobaceae</taxon>
        <taxon>Sulfolobus</taxon>
    </lineage>
</organism>
<sequence>MRTRTISNTGIEISELGIGLWSLVTKEWGADVNKAEDILRRAFELGINFYDTADVYGEGLGESILGKVFSSKRDKVVILTKIGLDFYHNSVNGKYPRNYSLDYLSFAFEKSLERLNTDYVDILMIHNPKINDIKNKKLYDFLDSLRKDGKVRVIGVALGPTLGWGEEGLEAIKMGYGSLEYIYNLIELRPGIEFLNYDIAHFVRVPHASDALNESKWPIYNDPKFHRRYKDINWINKAIERSRDLISFARSKHMTLAQLALKFILYNKRVTSVIPNVASISELEEFAKVENLEQLTETEYDYLYSYSIRNYRDLNDESIEETKQYK</sequence>
<dbReference type="Proteomes" id="UP000060043">
    <property type="component" value="Chromosome"/>
</dbReference>
<dbReference type="EMBL" id="CP013694">
    <property type="protein sequence ID" value="ALU30526.1"/>
    <property type="molecule type" value="Genomic_DNA"/>
</dbReference>
<dbReference type="EMBL" id="CP013695">
    <property type="protein sequence ID" value="ALU32788.1"/>
    <property type="molecule type" value="Genomic_DNA"/>
</dbReference>
<feature type="domain" description="NADP-dependent oxidoreductase" evidence="1">
    <location>
        <begin position="15"/>
        <end position="303"/>
    </location>
</feature>
<dbReference type="GeneID" id="14551361"/>
<evidence type="ECO:0000259" key="1">
    <source>
        <dbReference type="Pfam" id="PF00248"/>
    </source>
</evidence>
<evidence type="ECO:0000313" key="4">
    <source>
        <dbReference type="Proteomes" id="UP000060043"/>
    </source>
</evidence>
<evidence type="ECO:0000313" key="5">
    <source>
        <dbReference type="Proteomes" id="UP000065473"/>
    </source>
</evidence>
<evidence type="ECO:0000313" key="2">
    <source>
        <dbReference type="EMBL" id="ALU30526.1"/>
    </source>
</evidence>
<dbReference type="InterPro" id="IPR036812">
    <property type="entry name" value="NAD(P)_OxRdtase_dom_sf"/>
</dbReference>
<dbReference type="PaxDb" id="1435377-SUSAZ_03855"/>
<dbReference type="RefSeq" id="WP_011277717.1">
    <property type="nucleotide sequence ID" value="NZ_BHWZ01000001.1"/>
</dbReference>